<feature type="compositionally biased region" description="Low complexity" evidence="1">
    <location>
        <begin position="154"/>
        <end position="166"/>
    </location>
</feature>
<sequence length="172" mass="18990">LLPPINTSHLSSNGTKETSLSILKLRVLSFHGNSHRSRPHLLASSASLLCKTRIPPRMSRSNRKSSRGLDLKLNLSLPATGNSSRRTMADEESSPSSCLSSENEHGLQWSNSPEATSMVLAACSRCFIYVMLPQDDPRCPQCKNPVLLDFLQDNNNNKNNSNSNSSRRSRRG</sequence>
<dbReference type="PANTHER" id="PTHR33177:SF74">
    <property type="entry name" value="PROTEIN GL2-INTERACTING REPRESSOR 1"/>
    <property type="match status" value="1"/>
</dbReference>
<organism evidence="3 4">
    <name type="scientific">Paspalum notatum var. saurae</name>
    <dbReference type="NCBI Taxonomy" id="547442"/>
    <lineage>
        <taxon>Eukaryota</taxon>
        <taxon>Viridiplantae</taxon>
        <taxon>Streptophyta</taxon>
        <taxon>Embryophyta</taxon>
        <taxon>Tracheophyta</taxon>
        <taxon>Spermatophyta</taxon>
        <taxon>Magnoliopsida</taxon>
        <taxon>Liliopsida</taxon>
        <taxon>Poales</taxon>
        <taxon>Poaceae</taxon>
        <taxon>PACMAD clade</taxon>
        <taxon>Panicoideae</taxon>
        <taxon>Andropogonodae</taxon>
        <taxon>Paspaleae</taxon>
        <taxon>Paspalinae</taxon>
        <taxon>Paspalum</taxon>
    </lineage>
</organism>
<gene>
    <name evidence="3" type="ORF">U9M48_032482</name>
</gene>
<dbReference type="AlphaFoldDB" id="A0AAQ3X5T2"/>
<evidence type="ECO:0000259" key="2">
    <source>
        <dbReference type="Pfam" id="PF24747"/>
    </source>
</evidence>
<dbReference type="EMBL" id="CP144751">
    <property type="protein sequence ID" value="WVZ85570.1"/>
    <property type="molecule type" value="Genomic_DNA"/>
</dbReference>
<evidence type="ECO:0000256" key="1">
    <source>
        <dbReference type="SAM" id="MobiDB-lite"/>
    </source>
</evidence>
<dbReference type="Pfam" id="PF24747">
    <property type="entry name" value="Zn-ribbon_GIR1"/>
    <property type="match status" value="1"/>
</dbReference>
<dbReference type="PANTHER" id="PTHR33177">
    <property type="entry name" value="PUTATIVE-RELATED"/>
    <property type="match status" value="1"/>
</dbReference>
<feature type="region of interest" description="Disordered" evidence="1">
    <location>
        <begin position="53"/>
        <end position="110"/>
    </location>
</feature>
<dbReference type="Proteomes" id="UP001341281">
    <property type="component" value="Chromosome 07"/>
</dbReference>
<name>A0AAQ3X5T2_PASNO</name>
<feature type="non-terminal residue" evidence="3">
    <location>
        <position position="1"/>
    </location>
</feature>
<evidence type="ECO:0000313" key="4">
    <source>
        <dbReference type="Proteomes" id="UP001341281"/>
    </source>
</evidence>
<dbReference type="InterPro" id="IPR056440">
    <property type="entry name" value="Zn-ribbon_GIR1"/>
</dbReference>
<protein>
    <recommendedName>
        <fullName evidence="2">GIR1-like zinc ribbon domain-containing protein</fullName>
    </recommendedName>
</protein>
<evidence type="ECO:0000313" key="3">
    <source>
        <dbReference type="EMBL" id="WVZ85570.1"/>
    </source>
</evidence>
<proteinExistence type="predicted"/>
<dbReference type="InterPro" id="IPR055281">
    <property type="entry name" value="GIR1-2/SIED1"/>
</dbReference>
<accession>A0AAQ3X5T2</accession>
<feature type="domain" description="GIR1-like zinc ribbon" evidence="2">
    <location>
        <begin position="116"/>
        <end position="152"/>
    </location>
</feature>
<feature type="compositionally biased region" description="Polar residues" evidence="1">
    <location>
        <begin position="77"/>
        <end position="86"/>
    </location>
</feature>
<feature type="region of interest" description="Disordered" evidence="1">
    <location>
        <begin position="151"/>
        <end position="172"/>
    </location>
</feature>
<keyword evidence="4" id="KW-1185">Reference proteome</keyword>
<reference evidence="3 4" key="1">
    <citation type="submission" date="2024-02" db="EMBL/GenBank/DDBJ databases">
        <title>High-quality chromosome-scale genome assembly of Pensacola bahiagrass (Paspalum notatum Flugge var. saurae).</title>
        <authorList>
            <person name="Vega J.M."/>
            <person name="Podio M."/>
            <person name="Orjuela J."/>
            <person name="Siena L.A."/>
            <person name="Pessino S.C."/>
            <person name="Combes M.C."/>
            <person name="Mariac C."/>
            <person name="Albertini E."/>
            <person name="Pupilli F."/>
            <person name="Ortiz J.P.A."/>
            <person name="Leblanc O."/>
        </authorList>
    </citation>
    <scope>NUCLEOTIDE SEQUENCE [LARGE SCALE GENOMIC DNA]</scope>
    <source>
        <strain evidence="3">R1</strain>
        <tissue evidence="3">Leaf</tissue>
    </source>
</reference>